<dbReference type="GO" id="GO:0015031">
    <property type="term" value="P:protein transport"/>
    <property type="evidence" value="ECO:0007669"/>
    <property type="project" value="UniProtKB-KW"/>
</dbReference>
<dbReference type="Pfam" id="PF20652">
    <property type="entry name" value="Sec8_C"/>
    <property type="match status" value="1"/>
</dbReference>
<evidence type="ECO:0000313" key="9">
    <source>
        <dbReference type="EMBL" id="KYR01483.1"/>
    </source>
</evidence>
<dbReference type="InterPro" id="IPR039682">
    <property type="entry name" value="Sec8/EXOC4"/>
</dbReference>
<evidence type="ECO:0000256" key="1">
    <source>
        <dbReference type="ARBA" id="ARBA00022448"/>
    </source>
</evidence>
<protein>
    <recommendedName>
        <fullName evidence="4">Exocyst complex component Sec8</fullName>
    </recommendedName>
</protein>
<dbReference type="GO" id="GO:0090522">
    <property type="term" value="P:vesicle tethering involved in exocytosis"/>
    <property type="evidence" value="ECO:0007669"/>
    <property type="project" value="UniProtKB-UniRule"/>
</dbReference>
<dbReference type="PANTHER" id="PTHR14146">
    <property type="entry name" value="EXOCYST COMPLEX COMPONENT 4"/>
    <property type="match status" value="1"/>
</dbReference>
<feature type="region of interest" description="Disordered" evidence="6">
    <location>
        <begin position="242"/>
        <end position="299"/>
    </location>
</feature>
<evidence type="ECO:0000256" key="6">
    <source>
        <dbReference type="SAM" id="MobiDB-lite"/>
    </source>
</evidence>
<feature type="coiled-coil region" evidence="5">
    <location>
        <begin position="178"/>
        <end position="237"/>
    </location>
</feature>
<comment type="similarity">
    <text evidence="4">Belongs to the SEC8 family.</text>
</comment>
<accession>A0A152A5H3</accession>
<dbReference type="FunCoup" id="A0A152A5H3">
    <property type="interactions" value="528"/>
</dbReference>
<feature type="domain" description="Exocyst complex component Sec8 N-terminal" evidence="7">
    <location>
        <begin position="50"/>
        <end position="148"/>
    </location>
</feature>
<dbReference type="STRING" id="361077.A0A152A5H3"/>
<keyword evidence="1 4" id="KW-0813">Transport</keyword>
<keyword evidence="5" id="KW-0175">Coiled coil</keyword>
<proteinExistence type="inferred from homology"/>
<dbReference type="AlphaFoldDB" id="A0A152A5H3"/>
<keyword evidence="2 4" id="KW-0268">Exocytosis</keyword>
<feature type="compositionally biased region" description="Polar residues" evidence="6">
    <location>
        <begin position="897"/>
        <end position="908"/>
    </location>
</feature>
<dbReference type="OrthoDB" id="272977at2759"/>
<organism evidence="9 10">
    <name type="scientific">Tieghemostelium lacteum</name>
    <name type="common">Slime mold</name>
    <name type="synonym">Dictyostelium lacteum</name>
    <dbReference type="NCBI Taxonomy" id="361077"/>
    <lineage>
        <taxon>Eukaryota</taxon>
        <taxon>Amoebozoa</taxon>
        <taxon>Evosea</taxon>
        <taxon>Eumycetozoa</taxon>
        <taxon>Dictyostelia</taxon>
        <taxon>Dictyosteliales</taxon>
        <taxon>Raperosteliaceae</taxon>
        <taxon>Tieghemostelium</taxon>
    </lineage>
</organism>
<evidence type="ECO:0000256" key="4">
    <source>
        <dbReference type="RuleBase" id="RU367079"/>
    </source>
</evidence>
<comment type="caution">
    <text evidence="9">The sequence shown here is derived from an EMBL/GenBank/DDBJ whole genome shotgun (WGS) entry which is preliminary data.</text>
</comment>
<feature type="region of interest" description="Disordered" evidence="6">
    <location>
        <begin position="387"/>
        <end position="417"/>
    </location>
</feature>
<dbReference type="InParanoid" id="A0A152A5H3"/>
<dbReference type="GO" id="GO:0000145">
    <property type="term" value="C:exocyst"/>
    <property type="evidence" value="ECO:0007669"/>
    <property type="project" value="UniProtKB-UniRule"/>
</dbReference>
<reference evidence="9 10" key="1">
    <citation type="submission" date="2015-12" db="EMBL/GenBank/DDBJ databases">
        <title>Dictyostelia acquired genes for synthesis and detection of signals that induce cell-type specialization by lateral gene transfer from prokaryotes.</title>
        <authorList>
            <person name="Gloeckner G."/>
            <person name="Schaap P."/>
        </authorList>
    </citation>
    <scope>NUCLEOTIDE SEQUENCE [LARGE SCALE GENOMIC DNA]</scope>
    <source>
        <strain evidence="9 10">TK</strain>
    </source>
</reference>
<keyword evidence="10" id="KW-1185">Reference proteome</keyword>
<feature type="domain" description="Exocyst complex component Sec8 middle helical bundle" evidence="8">
    <location>
        <begin position="324"/>
        <end position="595"/>
    </location>
</feature>
<dbReference type="EMBL" id="LODT01000006">
    <property type="protein sequence ID" value="KYR01483.1"/>
    <property type="molecule type" value="Genomic_DNA"/>
</dbReference>
<sequence>MEEDDQPKRLDEERISRILSNIPEQYHKPSFQARKTALDYMRSSDRKNLLTQIENWVDDINGVTDQIVEVYFQGFNKSIHNYSRILEFMGDSHSNALSMGKEVEEINKLIFFNNLGIERLWRRNLEQYYMIQILEKMEELKLVPDLLNRYIDGNHFVHSSNLLVNSLNALSEKELINVNALKDLRQSLTEKKEEFKDIIIDKLNDHIYLKTEQSVKMSEDEENIDDFNSNLKKLVDDNHNISANSSSLSSPTISNSKSSSPFINGQSTTSTTTSLKSPNVQSLNNNNNKNVGSGVGKTKNKNHELLKLEEISKQSIGIEDLNLNPETNGRLFMNLLVESLNVLEYLHPAVGLILGKISIELKSIIQSCSSTVTQLYLSEGRKVARIPGESTPLGSSSNGISQPGSGNSNSGGGGGGVSYHSAYDDQMSINILSDNFNRNDLLTNNGNNNIPLVDLLSLIFKKVTKVFKNHLFLSKIFNEAIDQAESRERSNQFDFKSTAELEMEEDQVGTDGLPLIKSPKLSKKSDTHQVVDIYSDYLVWEIIQKELREMLRVHLHDTSSLLLSTSSNVNNLSGDNHSSTTKSNTKLFSFSNSIVTDSWNGSTSPILTSSPSNLGGGGAGSGISPLSTSTGINSGGAVGIFKASQYNVTSVYPQIIQFTDQIDAILEEKKAKEQKLHPGSPQLNSTGSKILRLYIDDFVHLNFLQHIKNDYKERITQSVEATDAFKPLERYKLVFKLRETKPILNSALQIFQFVSELFQDIVAMPQYVVEFGAIIQNCLLRYYEKCRSKFYQELEPTLTNQLLNTDLFKYLITALDRVERKQEPPIKFQDSREEEFEYKLQAELFQNHEKPVQKSQLILDIEKLTMIANINHSLEWLADKVSQLFLQNDLDHHHSTPTKTQNLKTPSKNIGGGSGVGKNTPKLPSQKHNLLSPETIEALSDLNLSGVVKDYKDLARRCLLSLRVEYRIHCFYFLEGFKKASYLCDEERADQDTFIVELNKDLSKNEETMSIYLTADKCQFLFGGIAKLIGKLLIAKLVHIKQINTNGVSKLCKNVFTLQQNLSNIIVKREIFFDRVRQFYQSLLVEDEFLNYIVEKLAQPYFSLEEGKIILDFLITTKRISANALQTVEAKYKTMLQPDNDKNKL</sequence>
<evidence type="ECO:0000256" key="5">
    <source>
        <dbReference type="SAM" id="Coils"/>
    </source>
</evidence>
<evidence type="ECO:0000256" key="3">
    <source>
        <dbReference type="ARBA" id="ARBA00022927"/>
    </source>
</evidence>
<dbReference type="PANTHER" id="PTHR14146:SF0">
    <property type="entry name" value="EXOCYST COMPLEX COMPONENT 4"/>
    <property type="match status" value="1"/>
</dbReference>
<evidence type="ECO:0000313" key="10">
    <source>
        <dbReference type="Proteomes" id="UP000076078"/>
    </source>
</evidence>
<feature type="compositionally biased region" description="Low complexity" evidence="6">
    <location>
        <begin position="394"/>
        <end position="408"/>
    </location>
</feature>
<feature type="region of interest" description="Disordered" evidence="6">
    <location>
        <begin position="894"/>
        <end position="927"/>
    </location>
</feature>
<evidence type="ECO:0000259" key="7">
    <source>
        <dbReference type="Pfam" id="PF04048"/>
    </source>
</evidence>
<keyword evidence="3 4" id="KW-0653">Protein transport</keyword>
<dbReference type="GO" id="GO:0006893">
    <property type="term" value="P:Golgi to plasma membrane transport"/>
    <property type="evidence" value="ECO:0007669"/>
    <property type="project" value="TreeGrafter"/>
</dbReference>
<evidence type="ECO:0000259" key="8">
    <source>
        <dbReference type="Pfam" id="PF20652"/>
    </source>
</evidence>
<name>A0A152A5H3_TIELA</name>
<dbReference type="GO" id="GO:0006612">
    <property type="term" value="P:protein targeting to membrane"/>
    <property type="evidence" value="ECO:0007669"/>
    <property type="project" value="UniProtKB-UniRule"/>
</dbReference>
<gene>
    <name evidence="9" type="ORF">DLAC_01469</name>
</gene>
<evidence type="ECO:0000256" key="2">
    <source>
        <dbReference type="ARBA" id="ARBA00022483"/>
    </source>
</evidence>
<dbReference type="GO" id="GO:0006904">
    <property type="term" value="P:vesicle docking involved in exocytosis"/>
    <property type="evidence" value="ECO:0007669"/>
    <property type="project" value="InterPro"/>
</dbReference>
<dbReference type="InterPro" id="IPR048630">
    <property type="entry name" value="Sec8_M"/>
</dbReference>
<feature type="compositionally biased region" description="Low complexity" evidence="6">
    <location>
        <begin position="242"/>
        <end position="292"/>
    </location>
</feature>
<dbReference type="OMA" id="HMEVRCR"/>
<comment type="function">
    <text evidence="4">Component of the exocyst complex involved in the docking of exocytic vesicles with fusion sites on the plasma membrane.</text>
</comment>
<dbReference type="Pfam" id="PF04048">
    <property type="entry name" value="Sec8_N"/>
    <property type="match status" value="1"/>
</dbReference>
<dbReference type="InterPro" id="IPR007191">
    <property type="entry name" value="Sec8_exocyst_N"/>
</dbReference>
<dbReference type="Proteomes" id="UP000076078">
    <property type="component" value="Unassembled WGS sequence"/>
</dbReference>